<dbReference type="PANTHER" id="PTHR43434">
    <property type="entry name" value="PHOSPHOGLYCOLATE PHOSPHATASE"/>
    <property type="match status" value="1"/>
</dbReference>
<dbReference type="EMBL" id="SLYC01000063">
    <property type="protein sequence ID" value="TCP95164.1"/>
    <property type="molecule type" value="Genomic_DNA"/>
</dbReference>
<dbReference type="GO" id="GO:0006281">
    <property type="term" value="P:DNA repair"/>
    <property type="evidence" value="ECO:0007669"/>
    <property type="project" value="TreeGrafter"/>
</dbReference>
<dbReference type="InterPro" id="IPR023214">
    <property type="entry name" value="HAD_sf"/>
</dbReference>
<dbReference type="SFLD" id="SFLDG01129">
    <property type="entry name" value="C1.5:_HAD__Beta-PGM__Phosphata"/>
    <property type="match status" value="1"/>
</dbReference>
<comment type="caution">
    <text evidence="1">The sequence shown here is derived from an EMBL/GenBank/DDBJ whole genome shotgun (WGS) entry which is preliminary data.</text>
</comment>
<sequence>MNNKPKLIILDLDGTVYEDIHHFDYYVDSIKSLLPETTQDNFLKDYQSVLNNEHPLKFGRIYDTHNDLVIVQFNNSIEDVYTWSGSQLEQGKIQDLYPQPVNIDMQRYLSIGDLWWVPNAIAAHYGLNRTQTKQSFFKTREYMMGPDFNMIPVPGFKECLASLQSTIHLVLMTNSPQVDSEVILEKLGLKDLFTEKIFTASKPTKTIEHIKYLSEKYKVSYEEILSIGDNYINEILPASQLSCQTIYIDHHNSGYENLGIVVNSVRGLIPHLNKLID</sequence>
<name>A0A4R2T2V7_9FIRM</name>
<dbReference type="RefSeq" id="WP_132849727.1">
    <property type="nucleotide sequence ID" value="NZ_CP058648.1"/>
</dbReference>
<dbReference type="Proteomes" id="UP000295504">
    <property type="component" value="Unassembled WGS sequence"/>
</dbReference>
<dbReference type="AlphaFoldDB" id="A0A4R2T2V7"/>
<organism evidence="1 2">
    <name type="scientific">Serpentinicella alkaliphila</name>
    <dbReference type="NCBI Taxonomy" id="1734049"/>
    <lineage>
        <taxon>Bacteria</taxon>
        <taxon>Bacillati</taxon>
        <taxon>Bacillota</taxon>
        <taxon>Clostridia</taxon>
        <taxon>Peptostreptococcales</taxon>
        <taxon>Natronincolaceae</taxon>
        <taxon>Serpentinicella</taxon>
    </lineage>
</organism>
<protein>
    <submittedName>
        <fullName evidence="1">FMN phosphatase YigB (HAD superfamily)</fullName>
    </submittedName>
</protein>
<dbReference type="OrthoDB" id="2081981at2"/>
<dbReference type="GO" id="GO:0008967">
    <property type="term" value="F:phosphoglycolate phosphatase activity"/>
    <property type="evidence" value="ECO:0007669"/>
    <property type="project" value="TreeGrafter"/>
</dbReference>
<gene>
    <name evidence="1" type="ORF">EDD79_10635</name>
</gene>
<reference evidence="1 2" key="1">
    <citation type="submission" date="2019-03" db="EMBL/GenBank/DDBJ databases">
        <title>Genomic Encyclopedia of Type Strains, Phase IV (KMG-IV): sequencing the most valuable type-strain genomes for metagenomic binning, comparative biology and taxonomic classification.</title>
        <authorList>
            <person name="Goeker M."/>
        </authorList>
    </citation>
    <scope>NUCLEOTIDE SEQUENCE [LARGE SCALE GENOMIC DNA]</scope>
    <source>
        <strain evidence="1 2">DSM 100013</strain>
    </source>
</reference>
<dbReference type="InterPro" id="IPR050155">
    <property type="entry name" value="HAD-like_hydrolase_sf"/>
</dbReference>
<dbReference type="Pfam" id="PF00702">
    <property type="entry name" value="Hydrolase"/>
    <property type="match status" value="1"/>
</dbReference>
<dbReference type="PANTHER" id="PTHR43434:SF1">
    <property type="entry name" value="PHOSPHOGLYCOLATE PHOSPHATASE"/>
    <property type="match status" value="1"/>
</dbReference>
<accession>A0A4R2T2V7</accession>
<evidence type="ECO:0000313" key="1">
    <source>
        <dbReference type="EMBL" id="TCP95164.1"/>
    </source>
</evidence>
<dbReference type="SUPFAM" id="SSF56784">
    <property type="entry name" value="HAD-like"/>
    <property type="match status" value="1"/>
</dbReference>
<dbReference type="Gene3D" id="3.40.50.1000">
    <property type="entry name" value="HAD superfamily/HAD-like"/>
    <property type="match status" value="1"/>
</dbReference>
<evidence type="ECO:0000313" key="2">
    <source>
        <dbReference type="Proteomes" id="UP000295504"/>
    </source>
</evidence>
<dbReference type="InterPro" id="IPR036412">
    <property type="entry name" value="HAD-like_sf"/>
</dbReference>
<proteinExistence type="predicted"/>
<dbReference type="SFLD" id="SFLDS00003">
    <property type="entry name" value="Haloacid_Dehalogenase"/>
    <property type="match status" value="1"/>
</dbReference>
<keyword evidence="2" id="KW-1185">Reference proteome</keyword>